<protein>
    <submittedName>
        <fullName evidence="1">PD-(D/E)XK motif protein</fullName>
    </submittedName>
</protein>
<dbReference type="KEGG" id="maqe:RJ40_05195"/>
<accession>A0A8A3S5F0</accession>
<keyword evidence="2" id="KW-1185">Reference proteome</keyword>
<sequence>MRFLMEDIDSVWNILCSDAKSGHLQGTARRLLNPEGCCPVYAGVRSSDLSRIIFFNVGKENLPSRNRFSQTRAMEVYSGKIPGDNSYAVCLILRDKSFSDLFSVLAVDIVSEIQDEPGEKAAVKRFVRRINTWISFFEKFGNSGLTPEKVRGLYGELWFIRQYLLSSKDRYKKIRGWTGPDGTPHDFQFGKTAFEVKTTATKKPWKVKISNEIQLDDSGIENLFLYHLALREIEGGAPTLPDLVDEILDNLKYTPEIRGYLLDMLLKAGYMEAQKDHYIHKGFIIYEENFYRICDGFPRLTGKDLPEGTGDINYSVSLASAGSFITEKEKIDNILGKLSNDI</sequence>
<dbReference type="Pfam" id="PF14390">
    <property type="entry name" value="DUF4420"/>
    <property type="match status" value="1"/>
</dbReference>
<dbReference type="AlphaFoldDB" id="A0A8A3S5F0"/>
<name>A0A8A3S5F0_9EURY</name>
<reference evidence="1" key="2">
    <citation type="submission" date="2019-02" db="EMBL/GenBank/DDBJ databases">
        <authorList>
            <person name="Chen S.-C."/>
            <person name="Chien H.-H."/>
            <person name="Lai M.-C."/>
        </authorList>
    </citation>
    <scope>NUCLEOTIDE SEQUENCE</scope>
    <source>
        <strain evidence="1">N2F9704</strain>
    </source>
</reference>
<organism evidence="1 2">
    <name type="scientific">Methanofollis aquaemaris</name>
    <dbReference type="NCBI Taxonomy" id="126734"/>
    <lineage>
        <taxon>Archaea</taxon>
        <taxon>Methanobacteriati</taxon>
        <taxon>Methanobacteriota</taxon>
        <taxon>Stenosarchaea group</taxon>
        <taxon>Methanomicrobia</taxon>
        <taxon>Methanomicrobiales</taxon>
        <taxon>Methanomicrobiaceae</taxon>
        <taxon>Methanofollis</taxon>
    </lineage>
</organism>
<reference evidence="1" key="1">
    <citation type="journal article" date="2001" name="Int. J. Syst. Evol. Microbiol.">
        <title>Methanofollis aquaemaris sp. nov., a methanogen isolated from an aquaculture fish pond.</title>
        <authorList>
            <person name="Lai M.C."/>
            <person name="Chen S.C."/>
        </authorList>
    </citation>
    <scope>NUCLEOTIDE SEQUENCE</scope>
    <source>
        <strain evidence="1">N2F9704</strain>
    </source>
</reference>
<evidence type="ECO:0000313" key="1">
    <source>
        <dbReference type="EMBL" id="QSZ66930.1"/>
    </source>
</evidence>
<dbReference type="Proteomes" id="UP001042704">
    <property type="component" value="Chromosome"/>
</dbReference>
<dbReference type="EMBL" id="CP036172">
    <property type="protein sequence ID" value="QSZ66930.1"/>
    <property type="molecule type" value="Genomic_DNA"/>
</dbReference>
<proteinExistence type="predicted"/>
<gene>
    <name evidence="1" type="ORF">RJ40_05195</name>
</gene>
<dbReference type="InterPro" id="IPR025534">
    <property type="entry name" value="DUF4420"/>
</dbReference>
<evidence type="ECO:0000313" key="2">
    <source>
        <dbReference type="Proteomes" id="UP001042704"/>
    </source>
</evidence>